<dbReference type="Pfam" id="PF02518">
    <property type="entry name" value="HATPase_c"/>
    <property type="match status" value="1"/>
</dbReference>
<evidence type="ECO:0000256" key="10">
    <source>
        <dbReference type="ARBA" id="ARBA00023136"/>
    </source>
</evidence>
<dbReference type="PANTHER" id="PTHR45436">
    <property type="entry name" value="SENSOR HISTIDINE KINASE YKOH"/>
    <property type="match status" value="1"/>
</dbReference>
<dbReference type="RefSeq" id="WP_088859896.1">
    <property type="nucleotide sequence ID" value="NZ_CP022115.1"/>
</dbReference>
<keyword evidence="5" id="KW-0808">Transferase</keyword>
<dbReference type="SMART" id="SM00388">
    <property type="entry name" value="HisKA"/>
    <property type="match status" value="1"/>
</dbReference>
<dbReference type="Gene3D" id="1.10.287.130">
    <property type="match status" value="1"/>
</dbReference>
<dbReference type="GO" id="GO:0005886">
    <property type="term" value="C:plasma membrane"/>
    <property type="evidence" value="ECO:0007669"/>
    <property type="project" value="UniProtKB-SubCell"/>
</dbReference>
<gene>
    <name evidence="14" type="primary">baeS</name>
    <name evidence="14" type="ORF">LHGZ1_0228</name>
</gene>
<feature type="domain" description="Histidine kinase" evidence="12">
    <location>
        <begin position="245"/>
        <end position="459"/>
    </location>
</feature>
<dbReference type="InterPro" id="IPR003661">
    <property type="entry name" value="HisK_dim/P_dom"/>
</dbReference>
<organism evidence="14 15">
    <name type="scientific">Laribacter hongkongensis</name>
    <dbReference type="NCBI Taxonomy" id="168471"/>
    <lineage>
        <taxon>Bacteria</taxon>
        <taxon>Pseudomonadati</taxon>
        <taxon>Pseudomonadota</taxon>
        <taxon>Betaproteobacteria</taxon>
        <taxon>Neisseriales</taxon>
        <taxon>Aquaspirillaceae</taxon>
        <taxon>Laribacter</taxon>
    </lineage>
</organism>
<keyword evidence="4" id="KW-0597">Phosphoprotein</keyword>
<dbReference type="SUPFAM" id="SSF47384">
    <property type="entry name" value="Homodimeric domain of signal transducing histidine kinase"/>
    <property type="match status" value="1"/>
</dbReference>
<evidence type="ECO:0000259" key="12">
    <source>
        <dbReference type="PROSITE" id="PS50109"/>
    </source>
</evidence>
<keyword evidence="9" id="KW-0902">Two-component regulatory system</keyword>
<protein>
    <recommendedName>
        <fullName evidence="3">histidine kinase</fullName>
        <ecNumber evidence="3">2.7.13.3</ecNumber>
    </recommendedName>
</protein>
<evidence type="ECO:0000313" key="14">
    <source>
        <dbReference type="EMBL" id="ASJ23059.1"/>
    </source>
</evidence>
<dbReference type="Pfam" id="PF00512">
    <property type="entry name" value="HisKA"/>
    <property type="match status" value="1"/>
</dbReference>
<evidence type="ECO:0000256" key="8">
    <source>
        <dbReference type="ARBA" id="ARBA00022989"/>
    </source>
</evidence>
<dbReference type="AlphaFoldDB" id="A0A248LEZ8"/>
<dbReference type="FunFam" id="3.30.565.10:FF:000006">
    <property type="entry name" value="Sensor histidine kinase WalK"/>
    <property type="match status" value="1"/>
</dbReference>
<dbReference type="EMBL" id="CP022115">
    <property type="protein sequence ID" value="ASJ23059.1"/>
    <property type="molecule type" value="Genomic_DNA"/>
</dbReference>
<evidence type="ECO:0000259" key="13">
    <source>
        <dbReference type="PROSITE" id="PS50885"/>
    </source>
</evidence>
<evidence type="ECO:0000256" key="7">
    <source>
        <dbReference type="ARBA" id="ARBA00022777"/>
    </source>
</evidence>
<reference evidence="15" key="1">
    <citation type="submission" date="2017-06" db="EMBL/GenBank/DDBJ databases">
        <title>Whole genome sequence of Laribacter hongkongensis LHGZ1.</title>
        <authorList>
            <person name="Chen D."/>
            <person name="Wu H."/>
            <person name="Chen J."/>
        </authorList>
    </citation>
    <scope>NUCLEOTIDE SEQUENCE [LARGE SCALE GENOMIC DNA]</scope>
    <source>
        <strain evidence="15">LHGZ1</strain>
    </source>
</reference>
<keyword evidence="10 11" id="KW-0472">Membrane</keyword>
<evidence type="ECO:0000256" key="11">
    <source>
        <dbReference type="SAM" id="Phobius"/>
    </source>
</evidence>
<dbReference type="InterPro" id="IPR050428">
    <property type="entry name" value="TCS_sensor_his_kinase"/>
</dbReference>
<dbReference type="InterPro" id="IPR036097">
    <property type="entry name" value="HisK_dim/P_sf"/>
</dbReference>
<comment type="subcellular location">
    <subcellularLocation>
        <location evidence="2">Cell inner membrane</location>
        <topology evidence="2">Multi-pass membrane protein</topology>
    </subcellularLocation>
</comment>
<accession>A0A248LEZ8</accession>
<evidence type="ECO:0000256" key="3">
    <source>
        <dbReference type="ARBA" id="ARBA00012438"/>
    </source>
</evidence>
<dbReference type="SUPFAM" id="SSF158472">
    <property type="entry name" value="HAMP domain-like"/>
    <property type="match status" value="1"/>
</dbReference>
<dbReference type="InterPro" id="IPR036890">
    <property type="entry name" value="HATPase_C_sf"/>
</dbReference>
<dbReference type="NCBIfam" id="NF012163">
    <property type="entry name" value="BaeS_SmeS"/>
    <property type="match status" value="1"/>
</dbReference>
<feature type="transmembrane region" description="Helical" evidence="11">
    <location>
        <begin position="165"/>
        <end position="184"/>
    </location>
</feature>
<dbReference type="InterPro" id="IPR004358">
    <property type="entry name" value="Sig_transdc_His_kin-like_C"/>
</dbReference>
<keyword evidence="8 11" id="KW-1133">Transmembrane helix</keyword>
<dbReference type="SMART" id="SM00304">
    <property type="entry name" value="HAMP"/>
    <property type="match status" value="1"/>
</dbReference>
<comment type="catalytic activity">
    <reaction evidence="1">
        <text>ATP + protein L-histidine = ADP + protein N-phospho-L-histidine.</text>
        <dbReference type="EC" id="2.7.13.3"/>
    </reaction>
</comment>
<evidence type="ECO:0000256" key="5">
    <source>
        <dbReference type="ARBA" id="ARBA00022679"/>
    </source>
</evidence>
<feature type="domain" description="HAMP" evidence="13">
    <location>
        <begin position="185"/>
        <end position="237"/>
    </location>
</feature>
<evidence type="ECO:0000256" key="6">
    <source>
        <dbReference type="ARBA" id="ARBA00022692"/>
    </source>
</evidence>
<dbReference type="CDD" id="cd00082">
    <property type="entry name" value="HisKA"/>
    <property type="match status" value="1"/>
</dbReference>
<dbReference type="EC" id="2.7.13.3" evidence="3"/>
<keyword evidence="7" id="KW-0418">Kinase</keyword>
<evidence type="ECO:0000256" key="2">
    <source>
        <dbReference type="ARBA" id="ARBA00004429"/>
    </source>
</evidence>
<dbReference type="SUPFAM" id="SSF55874">
    <property type="entry name" value="ATPase domain of HSP90 chaperone/DNA topoisomerase II/histidine kinase"/>
    <property type="match status" value="1"/>
</dbReference>
<dbReference type="CDD" id="cd06225">
    <property type="entry name" value="HAMP"/>
    <property type="match status" value="1"/>
</dbReference>
<dbReference type="CDD" id="cd16946">
    <property type="entry name" value="HATPase_BaeS-like"/>
    <property type="match status" value="1"/>
</dbReference>
<dbReference type="PROSITE" id="PS50109">
    <property type="entry name" value="HIS_KIN"/>
    <property type="match status" value="1"/>
</dbReference>
<dbReference type="GO" id="GO:0000155">
    <property type="term" value="F:phosphorelay sensor kinase activity"/>
    <property type="evidence" value="ECO:0007669"/>
    <property type="project" value="InterPro"/>
</dbReference>
<dbReference type="Proteomes" id="UP000197424">
    <property type="component" value="Chromosome"/>
</dbReference>
<dbReference type="SMART" id="SM00387">
    <property type="entry name" value="HATPase_c"/>
    <property type="match status" value="1"/>
</dbReference>
<name>A0A248LEZ8_9NEIS</name>
<dbReference type="PRINTS" id="PR00344">
    <property type="entry name" value="BCTRLSENSOR"/>
</dbReference>
<evidence type="ECO:0000313" key="15">
    <source>
        <dbReference type="Proteomes" id="UP000197424"/>
    </source>
</evidence>
<evidence type="ECO:0000256" key="4">
    <source>
        <dbReference type="ARBA" id="ARBA00022553"/>
    </source>
</evidence>
<dbReference type="InterPro" id="IPR003660">
    <property type="entry name" value="HAMP_dom"/>
</dbReference>
<dbReference type="Gene3D" id="3.30.565.10">
    <property type="entry name" value="Histidine kinase-like ATPase, C-terminal domain"/>
    <property type="match status" value="1"/>
</dbReference>
<dbReference type="InterPro" id="IPR003594">
    <property type="entry name" value="HATPase_dom"/>
</dbReference>
<sequence length="460" mass="50609">MRLTALPSLKLTGRLFLIMLATCLLLVVGIATVWRWSVQADFQDFVQRMGRERVTTVASELADTYASHGGWAFLFDDPRAWPRLMRSLADEAGTSPHDPLMPRLWLLDAEGQTIIAGRGQPDLHNALRRAVVVDGRTVGWVIGNPSRHLAEPPDLRFYAQQQRTMLWTAGLALLLAALAALVSARSLLRPIRELAGATHRLAAGDYHIRVTDNRRDELGALAHDFNQLAHALARNETLRRQLIADVSHELRTPLAVLRGEIEALEDGVRPLTPEALGSLAGEVALLTKLVDDLHALSLADAGALAYHKRPTDLSECLNAVAGAFADRLAGRQLHLQLQLPGHAELLADPDRLRQLFHNLFENSLRYTDPGGMLRIRCRQTPQALELDWEDSAPGVTPEQQAHLFDRFYRADSSRRRAAGGSGLGLAICREIVLAHGGDILAEPSELGGLALHLTFPLRPT</sequence>
<dbReference type="InterPro" id="IPR005467">
    <property type="entry name" value="His_kinase_dom"/>
</dbReference>
<evidence type="ECO:0000256" key="1">
    <source>
        <dbReference type="ARBA" id="ARBA00000085"/>
    </source>
</evidence>
<dbReference type="PANTHER" id="PTHR45436:SF5">
    <property type="entry name" value="SENSOR HISTIDINE KINASE TRCS"/>
    <property type="match status" value="1"/>
</dbReference>
<dbReference type="PROSITE" id="PS50885">
    <property type="entry name" value="HAMP"/>
    <property type="match status" value="1"/>
</dbReference>
<evidence type="ECO:0000256" key="9">
    <source>
        <dbReference type="ARBA" id="ARBA00023012"/>
    </source>
</evidence>
<dbReference type="Gene3D" id="6.10.340.10">
    <property type="match status" value="1"/>
</dbReference>
<dbReference type="Pfam" id="PF00672">
    <property type="entry name" value="HAMP"/>
    <property type="match status" value="1"/>
</dbReference>
<keyword evidence="6 11" id="KW-0812">Transmembrane</keyword>
<dbReference type="OrthoDB" id="9804645at2"/>
<proteinExistence type="predicted"/>